<dbReference type="GO" id="GO:0000725">
    <property type="term" value="P:recombinational repair"/>
    <property type="evidence" value="ECO:0007669"/>
    <property type="project" value="TreeGrafter"/>
</dbReference>
<evidence type="ECO:0000313" key="3">
    <source>
        <dbReference type="Proteomes" id="UP001282363"/>
    </source>
</evidence>
<dbReference type="InterPro" id="IPR011604">
    <property type="entry name" value="PDDEXK-like_dom_sf"/>
</dbReference>
<dbReference type="Proteomes" id="UP001282363">
    <property type="component" value="Unassembled WGS sequence"/>
</dbReference>
<protein>
    <submittedName>
        <fullName evidence="2">AAA family ATPase</fullName>
    </submittedName>
</protein>
<dbReference type="RefSeq" id="WP_318044941.1">
    <property type="nucleotide sequence ID" value="NZ_JAWPFG010000002.1"/>
</dbReference>
<evidence type="ECO:0000313" key="2">
    <source>
        <dbReference type="EMBL" id="MDW2906242.1"/>
    </source>
</evidence>
<reference evidence="2" key="1">
    <citation type="submission" date="2023-10" db="EMBL/GenBank/DDBJ databases">
        <title>Genome sequences of Mycoplasma ovipneumoniae isolated from goats.</title>
        <authorList>
            <person name="Spergser J."/>
        </authorList>
    </citation>
    <scope>NUCLEOTIDE SEQUENCE</scope>
    <source>
        <strain evidence="2">GL19</strain>
    </source>
</reference>
<dbReference type="Gene3D" id="3.40.50.300">
    <property type="entry name" value="P-loop containing nucleotide triphosphate hydrolases"/>
    <property type="match status" value="1"/>
</dbReference>
<dbReference type="GO" id="GO:0043138">
    <property type="term" value="F:3'-5' DNA helicase activity"/>
    <property type="evidence" value="ECO:0007669"/>
    <property type="project" value="TreeGrafter"/>
</dbReference>
<dbReference type="Gene3D" id="3.90.320.10">
    <property type="match status" value="1"/>
</dbReference>
<organism evidence="2 3">
    <name type="scientific">Mesomycoplasma ovipneumoniae</name>
    <dbReference type="NCBI Taxonomy" id="29562"/>
    <lineage>
        <taxon>Bacteria</taxon>
        <taxon>Bacillati</taxon>
        <taxon>Mycoplasmatota</taxon>
        <taxon>Mycoplasmoidales</taxon>
        <taxon>Metamycoplasmataceae</taxon>
        <taxon>Mesomycoplasma</taxon>
    </lineage>
</organism>
<dbReference type="PANTHER" id="PTHR11070">
    <property type="entry name" value="UVRD / RECB / PCRA DNA HELICASE FAMILY MEMBER"/>
    <property type="match status" value="1"/>
</dbReference>
<evidence type="ECO:0000256" key="1">
    <source>
        <dbReference type="SAM" id="Coils"/>
    </source>
</evidence>
<dbReference type="GO" id="GO:0003677">
    <property type="term" value="F:DNA binding"/>
    <property type="evidence" value="ECO:0007669"/>
    <property type="project" value="InterPro"/>
</dbReference>
<keyword evidence="1" id="KW-0175">Coiled coil</keyword>
<dbReference type="AlphaFoldDB" id="A0AAJ2UEH8"/>
<dbReference type="Pfam" id="PF13245">
    <property type="entry name" value="AAA_19"/>
    <property type="match status" value="1"/>
</dbReference>
<sequence>MARKTKEKQKAENIAEKLTEEQQNVVNLALKGENILVDACIGSGKTSVIQVLCDKFPIDKKILYLTYNKLLKVEAKNKIKNKNVKVQNYHGFAYGLLKKEGINSSPADSIKIFLRNNISVGTYDVLLIDEYQDITEEISQLLERIKQENPNIQIVAVGDINQKIYDKTKLNVTDFIDKFLGSYTKTSLTFSFRMPKEHANMLGRIWDKTINGVNENCQIQYMEMEEIQEFLATQKPADILCLGYRSGKMTEVLNYLEENHSNIFNKKTVFASIRERDANLSPKKNSAIFTTYDSSKGLEKPICVVFDFDLLYWKIRLQQITTNYEILKNVFCVAASRGKEKIIFLKPEFPNLPLNEAIIKQSKYLEKWSEDSFAMSTMFDHKYEEDIEYMLQMLDIKKINTEDKSEIKVKTQDALIDLTPCVGIFLEASYFNDWQIDKEIRHFIEVKYDHSEKQQKQQFKEYENYIKERNSIKDLTLYLVYLQTDQERYIKQTQPDFVDDNAVDQMHKRLSKVLKKDEIIQQKCWLEFRDDDLKIIAEGIADVIKNEIVYELKFVSDLTTAHFLQTASYMLALKKEKGILWNIRNNQMHEIRIKNREEFSEKLAQTISKGAYKPKSQKEFKESHGSN</sequence>
<dbReference type="GO" id="GO:0005524">
    <property type="term" value="F:ATP binding"/>
    <property type="evidence" value="ECO:0007669"/>
    <property type="project" value="InterPro"/>
</dbReference>
<dbReference type="EMBL" id="JAWPFH010000004">
    <property type="protein sequence ID" value="MDW2906242.1"/>
    <property type="molecule type" value="Genomic_DNA"/>
</dbReference>
<dbReference type="SUPFAM" id="SSF52540">
    <property type="entry name" value="P-loop containing nucleoside triphosphate hydrolases"/>
    <property type="match status" value="1"/>
</dbReference>
<name>A0AAJ2UEH8_9BACT</name>
<accession>A0AAJ2UEH8</accession>
<comment type="caution">
    <text evidence="2">The sequence shown here is derived from an EMBL/GenBank/DDBJ whole genome shotgun (WGS) entry which is preliminary data.</text>
</comment>
<dbReference type="InterPro" id="IPR000212">
    <property type="entry name" value="DNA_helicase_UvrD/REP"/>
</dbReference>
<dbReference type="InterPro" id="IPR027417">
    <property type="entry name" value="P-loop_NTPase"/>
</dbReference>
<dbReference type="InterPro" id="IPR026350">
    <property type="entry name" value="GxxExxY"/>
</dbReference>
<feature type="coiled-coil region" evidence="1">
    <location>
        <begin position="1"/>
        <end position="31"/>
    </location>
</feature>
<dbReference type="Pfam" id="PF13366">
    <property type="entry name" value="PDDEXK_3"/>
    <property type="match status" value="1"/>
</dbReference>
<proteinExistence type="predicted"/>
<gene>
    <name evidence="2" type="ORF">R7U65_01285</name>
</gene>
<dbReference type="PANTHER" id="PTHR11070:SF66">
    <property type="entry name" value="UVRD-LIKE HELICASE C-TERMINAL DOMAIN-CONTAINING PROTEIN"/>
    <property type="match status" value="1"/>
</dbReference>